<feature type="compositionally biased region" description="Polar residues" evidence="1">
    <location>
        <begin position="228"/>
        <end position="239"/>
    </location>
</feature>
<evidence type="ECO:0000313" key="2">
    <source>
        <dbReference type="EMBL" id="CEL68365.1"/>
    </source>
</evidence>
<evidence type="ECO:0000256" key="1">
    <source>
        <dbReference type="SAM" id="MobiDB-lite"/>
    </source>
</evidence>
<feature type="compositionally biased region" description="Low complexity" evidence="1">
    <location>
        <begin position="240"/>
        <end position="250"/>
    </location>
</feature>
<proteinExistence type="predicted"/>
<feature type="region of interest" description="Disordered" evidence="1">
    <location>
        <begin position="202"/>
        <end position="250"/>
    </location>
</feature>
<sequence length="1270" mass="137215">MASPLLSRPIRSTASQGGTSHGAANGENDTEGTSGQWLLEWFPGFDIPIGLEGRAYLRRLLNHRRAEDPAAFLLAAHGIKLGRGVPGHTSNWGSMKVKELLHAAYLLGCWSAVERLCINFCQANGLKTEWIQELKAKGGRQSVTLANLQNYRKRFRDSEKKRGQQHADPPPHSLVSPAEDKDSRIISGKQFGATAFTSTLGDSKKREAVVPPGQSETSASTTATGSGNQNTGYVPSKTVSSSSAAFPPVSRPAGEVCFDSATALEDASEHLLNSQDGFCLRGNQPSAEVRERHRIDSNVSGSIPPLLPPPEYESLTSARRPRTKKRGSRGRTTTSSRGKRKRSQANMISQPVEMPEVTYMPATSIQDLPSPDEKVQIPEHRSQKSCYFHQTHVPLEALPMHSSGGEGGPVHPPLANIPQVLGQAPEPATPSKLQWPPEANSVPSSSFLFLPYGEGERRLHLPLTKIHQNCPPPCIPSNHLISTSDACVTCPVLSFDRTTPNPTVEGACLEPPLQEKCTVNFSQQVSTLKESYANHTKTRERSCSSESWRSESSWSQSSQASTYSTCTTSTSSEEGEPSTPCSVGSWKRTNRKRRIAQQVNFAGKKPRQSQLPSHEDELRRAEALSSSTGPLPAPFSSVVSAVLPQHPHSVPHYTDKKTVAEMRSAFSLQPASYFGSSAPQDRLSRGILLPATADAPRPCSESCGAPLYALRVTPSSLVPPPIERHTHYEAAADSNPFGCKTPAFFPCDLVTPPAQDGSASAASFTSRLEAIQPLVGHEKTCVGGTELTSDGVSGDRFKSEPLTVPPATIFNQGKVVDMHVEEPRSHRGTHEDVAGRLTEGDSRSHAKPCFPPQLEFPESAQLPRFSASSEAKAVEGVGLPTGYYTARLLTAQALNLQCRSPEQPQNCDALPASHRNMELARSQEIRCNFEPRRSDFPQPSANARYDRSCALNASTFSQIHSRGKLTSFDVQSISAFDCGEFDGGAKHASEGSCLISPAKSDRSGLPRESCEKVYGAGTPEATSSVYNVNHTKRCSGMAKNGIWGTHLKCGQPTMEDGAANVCFLEPEKSSCPLNYEPHLQRTAPDPPDLERTTTCPAADAMPERVACERKSIAEFPSITNREISSALEEVAGCIHPVTAPQGSSRKGALTQSSVPALSSPTCEERESAPAFTSVDFKENSYCLPYGRSLAAPAWKVAPSSPLHVHPATSVRKRVEDHTPVICSDLGDPSHELRGSHSNDSCSLLETRYQFCCGDPGQPATVRLTVRSPFT</sequence>
<feature type="compositionally biased region" description="Low complexity" evidence="1">
    <location>
        <begin position="563"/>
        <end position="582"/>
    </location>
</feature>
<feature type="region of interest" description="Disordered" evidence="1">
    <location>
        <begin position="155"/>
        <end position="181"/>
    </location>
</feature>
<feature type="region of interest" description="Disordered" evidence="1">
    <location>
        <begin position="1"/>
        <end position="31"/>
    </location>
</feature>
<dbReference type="AlphaFoldDB" id="A0A0F7UIC7"/>
<feature type="compositionally biased region" description="Low complexity" evidence="1">
    <location>
        <begin position="215"/>
        <end position="227"/>
    </location>
</feature>
<protein>
    <submittedName>
        <fullName evidence="2">Uncharacterized protein</fullName>
    </submittedName>
</protein>
<feature type="region of interest" description="Disordered" evidence="1">
    <location>
        <begin position="563"/>
        <end position="630"/>
    </location>
</feature>
<organism evidence="2">
    <name type="scientific">Neospora caninum (strain Liverpool)</name>
    <dbReference type="NCBI Taxonomy" id="572307"/>
    <lineage>
        <taxon>Eukaryota</taxon>
        <taxon>Sar</taxon>
        <taxon>Alveolata</taxon>
        <taxon>Apicomplexa</taxon>
        <taxon>Conoidasida</taxon>
        <taxon>Coccidia</taxon>
        <taxon>Eucoccidiorida</taxon>
        <taxon>Eimeriorina</taxon>
        <taxon>Sarcocystidae</taxon>
        <taxon>Neospora</taxon>
    </lineage>
</organism>
<gene>
    <name evidence="2" type="ORF">BN1204_041335</name>
</gene>
<dbReference type="EMBL" id="LN714484">
    <property type="protein sequence ID" value="CEL68365.1"/>
    <property type="molecule type" value="Genomic_DNA"/>
</dbReference>
<name>A0A0F7UIC7_NEOCL</name>
<reference evidence="2" key="1">
    <citation type="journal article" date="2015" name="PLoS ONE">
        <title>Comprehensive Evaluation of Toxoplasma gondii VEG and Neospora caninum LIV Genomes with Tachyzoite Stage Transcriptome and Proteome Defines Novel Transcript Features.</title>
        <authorList>
            <person name="Ramaprasad A."/>
            <person name="Mourier T."/>
            <person name="Naeem R."/>
            <person name="Malas T.B."/>
            <person name="Moussa E."/>
            <person name="Panigrahi A."/>
            <person name="Vermont S.J."/>
            <person name="Otto T.D."/>
            <person name="Wastling J."/>
            <person name="Pain A."/>
        </authorList>
    </citation>
    <scope>NUCLEOTIDE SEQUENCE</scope>
    <source>
        <strain evidence="2">Liverpool</strain>
    </source>
</reference>
<feature type="compositionally biased region" description="Basic and acidic residues" evidence="1">
    <location>
        <begin position="613"/>
        <end position="622"/>
    </location>
</feature>
<feature type="region of interest" description="Disordered" evidence="1">
    <location>
        <begin position="289"/>
        <end position="356"/>
    </location>
</feature>
<accession>A0A0F7UIC7</accession>
<feature type="compositionally biased region" description="Basic residues" evidence="1">
    <location>
        <begin position="319"/>
        <end position="329"/>
    </location>
</feature>